<feature type="domain" description="Coatomer gamma subunit appendage Ig-like subdomain" evidence="16">
    <location>
        <begin position="651"/>
        <end position="799"/>
    </location>
</feature>
<dbReference type="Gene3D" id="2.60.40.1480">
    <property type="entry name" value="Coatomer, gamma subunit, appendage domain"/>
    <property type="match status" value="1"/>
</dbReference>
<evidence type="ECO:0000259" key="15">
    <source>
        <dbReference type="Pfam" id="PF01602"/>
    </source>
</evidence>
<dbReference type="FunFam" id="1.25.10.10:FF:000046">
    <property type="entry name" value="Coatomer subunit gamma"/>
    <property type="match status" value="1"/>
</dbReference>
<evidence type="ECO:0000256" key="8">
    <source>
        <dbReference type="ARBA" id="ARBA00022927"/>
    </source>
</evidence>
<dbReference type="Proteomes" id="UP000813385">
    <property type="component" value="Unassembled WGS sequence"/>
</dbReference>
<dbReference type="PANTHER" id="PTHR10261">
    <property type="entry name" value="COATOMER SUBUNIT GAMMA"/>
    <property type="match status" value="1"/>
</dbReference>
<comment type="subunit">
    <text evidence="13">Oligomeric complex.</text>
</comment>
<dbReference type="GO" id="GO:0005198">
    <property type="term" value="F:structural molecule activity"/>
    <property type="evidence" value="ECO:0007669"/>
    <property type="project" value="InterPro"/>
</dbReference>
<dbReference type="InterPro" id="IPR037067">
    <property type="entry name" value="Coatomer_gsu_app_sf"/>
</dbReference>
<evidence type="ECO:0000259" key="16">
    <source>
        <dbReference type="Pfam" id="PF08752"/>
    </source>
</evidence>
<dbReference type="PIRSF" id="PIRSF037093">
    <property type="entry name" value="Coatomer_gamma_subunit"/>
    <property type="match status" value="1"/>
</dbReference>
<dbReference type="SUPFAM" id="SSF49348">
    <property type="entry name" value="Clathrin adaptor appendage domain"/>
    <property type="match status" value="1"/>
</dbReference>
<evidence type="ECO:0000256" key="14">
    <source>
        <dbReference type="SAM" id="MobiDB-lite"/>
    </source>
</evidence>
<evidence type="ECO:0000256" key="7">
    <source>
        <dbReference type="ARBA" id="ARBA00022892"/>
    </source>
</evidence>
<evidence type="ECO:0000256" key="13">
    <source>
        <dbReference type="PIRNR" id="PIRNR037093"/>
    </source>
</evidence>
<dbReference type="GO" id="GO:0006891">
    <property type="term" value="P:intra-Golgi vesicle-mediated transport"/>
    <property type="evidence" value="ECO:0007669"/>
    <property type="project" value="TreeGrafter"/>
</dbReference>
<evidence type="ECO:0000256" key="10">
    <source>
        <dbReference type="ARBA" id="ARBA00023136"/>
    </source>
</evidence>
<comment type="subcellular location">
    <subcellularLocation>
        <location evidence="13">Cytoplasm</location>
    </subcellularLocation>
    <subcellularLocation>
        <location evidence="1 13">Golgi apparatus membrane</location>
        <topology evidence="1 13">Peripheral membrane protein</topology>
        <orientation evidence="1 13">Cytoplasmic side</orientation>
    </subcellularLocation>
    <subcellularLocation>
        <location evidence="13">Cytoplasmic vesicle</location>
        <location evidence="13">COPI-coated vesicle membrane</location>
        <topology evidence="13">Peripheral membrane protein</topology>
        <orientation evidence="13">Cytoplasmic side</orientation>
    </subcellularLocation>
</comment>
<dbReference type="EMBL" id="JAGPXD010000004">
    <property type="protein sequence ID" value="KAH7358173.1"/>
    <property type="molecule type" value="Genomic_DNA"/>
</dbReference>
<dbReference type="InterPro" id="IPR013041">
    <property type="entry name" value="Clathrin_app_Ig-like_sf"/>
</dbReference>
<dbReference type="InterPro" id="IPR009028">
    <property type="entry name" value="Coatomer/calthrin_app_sub_C"/>
</dbReference>
<comment type="similarity">
    <text evidence="2 13">Belongs to the COPG family.</text>
</comment>
<evidence type="ECO:0000256" key="4">
    <source>
        <dbReference type="ARBA" id="ARBA00022490"/>
    </source>
</evidence>
<evidence type="ECO:0000313" key="18">
    <source>
        <dbReference type="EMBL" id="KAH7358173.1"/>
    </source>
</evidence>
<proteinExistence type="inferred from homology"/>
<name>A0A8K0X0Z4_9PEZI</name>
<evidence type="ECO:0000313" key="19">
    <source>
        <dbReference type="Proteomes" id="UP000813385"/>
    </source>
</evidence>
<dbReference type="OrthoDB" id="1074925at2759"/>
<evidence type="ECO:0000256" key="2">
    <source>
        <dbReference type="ARBA" id="ARBA00010720"/>
    </source>
</evidence>
<accession>A0A8K0X0Z4</accession>
<evidence type="ECO:0000256" key="5">
    <source>
        <dbReference type="ARBA" id="ARBA00022553"/>
    </source>
</evidence>
<keyword evidence="11 13" id="KW-0968">Cytoplasmic vesicle</keyword>
<evidence type="ECO:0000256" key="12">
    <source>
        <dbReference type="ARBA" id="ARBA00025536"/>
    </source>
</evidence>
<dbReference type="SUPFAM" id="SSF48371">
    <property type="entry name" value="ARM repeat"/>
    <property type="match status" value="1"/>
</dbReference>
<gene>
    <name evidence="18" type="ORF">B0T11DRAFT_283860</name>
</gene>
<dbReference type="InterPro" id="IPR013040">
    <property type="entry name" value="Coatomer_gsu_app_Ig-like_dom"/>
</dbReference>
<comment type="function">
    <text evidence="12 13">The coatomer is a cytosolic protein complex that binds to dilysine motifs and reversibly associates with Golgi non-clathrin-coated vesicles, which further mediate biosynthetic protein transport from the ER, via the Golgi up to the trans Golgi network. Coatomer complex is required for budding from Golgi membranes, and is essential for the retrograde Golgi-to-ER transport of dilysine-tagged proteins.</text>
</comment>
<organism evidence="18 19">
    <name type="scientific">Plectosphaerella cucumerina</name>
    <dbReference type="NCBI Taxonomy" id="40658"/>
    <lineage>
        <taxon>Eukaryota</taxon>
        <taxon>Fungi</taxon>
        <taxon>Dikarya</taxon>
        <taxon>Ascomycota</taxon>
        <taxon>Pezizomycotina</taxon>
        <taxon>Sordariomycetes</taxon>
        <taxon>Hypocreomycetidae</taxon>
        <taxon>Glomerellales</taxon>
        <taxon>Plectosphaerellaceae</taxon>
        <taxon>Plectosphaerella</taxon>
    </lineage>
</organism>
<keyword evidence="7 13" id="KW-0931">ER-Golgi transport</keyword>
<dbReference type="FunFam" id="2.60.40.1480:FF:000001">
    <property type="entry name" value="Coatomer subunit gamma"/>
    <property type="match status" value="1"/>
</dbReference>
<dbReference type="InterPro" id="IPR011989">
    <property type="entry name" value="ARM-like"/>
</dbReference>
<dbReference type="Gene3D" id="3.30.310.10">
    <property type="entry name" value="TATA-Binding Protein"/>
    <property type="match status" value="1"/>
</dbReference>
<dbReference type="InterPro" id="IPR012295">
    <property type="entry name" value="TBP_dom_sf"/>
</dbReference>
<keyword evidence="3 13" id="KW-0813">Transport</keyword>
<feature type="domain" description="Clathrin/coatomer adaptor adaptin-like N-terminal" evidence="15">
    <location>
        <begin position="21"/>
        <end position="556"/>
    </location>
</feature>
<dbReference type="AlphaFoldDB" id="A0A8K0X0Z4"/>
<feature type="region of interest" description="Disordered" evidence="14">
    <location>
        <begin position="607"/>
        <end position="640"/>
    </location>
</feature>
<evidence type="ECO:0000259" key="17">
    <source>
        <dbReference type="Pfam" id="PF16381"/>
    </source>
</evidence>
<dbReference type="GO" id="GO:0006886">
    <property type="term" value="P:intracellular protein transport"/>
    <property type="evidence" value="ECO:0007669"/>
    <property type="project" value="InterPro"/>
</dbReference>
<comment type="caution">
    <text evidence="18">The sequence shown here is derived from an EMBL/GenBank/DDBJ whole genome shotgun (WGS) entry which is preliminary data.</text>
</comment>
<dbReference type="Gene3D" id="1.25.10.10">
    <property type="entry name" value="Leucine-rich Repeat Variant"/>
    <property type="match status" value="2"/>
</dbReference>
<evidence type="ECO:0000256" key="11">
    <source>
        <dbReference type="ARBA" id="ARBA00023329"/>
    </source>
</evidence>
<dbReference type="GO" id="GO:0009306">
    <property type="term" value="P:protein secretion"/>
    <property type="evidence" value="ECO:0007669"/>
    <property type="project" value="TreeGrafter"/>
</dbReference>
<evidence type="ECO:0000256" key="3">
    <source>
        <dbReference type="ARBA" id="ARBA00022448"/>
    </source>
</evidence>
<dbReference type="FunFam" id="3.30.310.10:FF:000008">
    <property type="entry name" value="Coatomer subunit gamma"/>
    <property type="match status" value="1"/>
</dbReference>
<dbReference type="SUPFAM" id="SSF55711">
    <property type="entry name" value="Subdomain of clathrin and coatomer appendage domain"/>
    <property type="match status" value="1"/>
</dbReference>
<dbReference type="InterPro" id="IPR002553">
    <property type="entry name" value="Clathrin/coatomer_adapt-like_N"/>
</dbReference>
<dbReference type="GO" id="GO:0005783">
    <property type="term" value="C:endoplasmic reticulum"/>
    <property type="evidence" value="ECO:0007669"/>
    <property type="project" value="TreeGrafter"/>
</dbReference>
<dbReference type="InterPro" id="IPR032154">
    <property type="entry name" value="Coatomer_g_Cpla"/>
</dbReference>
<evidence type="ECO:0000256" key="1">
    <source>
        <dbReference type="ARBA" id="ARBA00004255"/>
    </source>
</evidence>
<dbReference type="Pfam" id="PF01602">
    <property type="entry name" value="Adaptin_N"/>
    <property type="match status" value="1"/>
</dbReference>
<dbReference type="Pfam" id="PF16381">
    <property type="entry name" value="Coatomer_g_Cpla"/>
    <property type="match status" value="1"/>
</dbReference>
<protein>
    <recommendedName>
        <fullName evidence="13">Coatomer subunit gamma</fullName>
    </recommendedName>
</protein>
<keyword evidence="6" id="KW-0677">Repeat</keyword>
<feature type="compositionally biased region" description="Basic and acidic residues" evidence="14">
    <location>
        <begin position="607"/>
        <end position="616"/>
    </location>
</feature>
<keyword evidence="5" id="KW-0597">Phosphoprotein</keyword>
<keyword evidence="9 13" id="KW-0333">Golgi apparatus</keyword>
<reference evidence="18" key="1">
    <citation type="journal article" date="2021" name="Nat. Commun.">
        <title>Genetic determinants of endophytism in the Arabidopsis root mycobiome.</title>
        <authorList>
            <person name="Mesny F."/>
            <person name="Miyauchi S."/>
            <person name="Thiergart T."/>
            <person name="Pickel B."/>
            <person name="Atanasova L."/>
            <person name="Karlsson M."/>
            <person name="Huettel B."/>
            <person name="Barry K.W."/>
            <person name="Haridas S."/>
            <person name="Chen C."/>
            <person name="Bauer D."/>
            <person name="Andreopoulos W."/>
            <person name="Pangilinan J."/>
            <person name="LaButti K."/>
            <person name="Riley R."/>
            <person name="Lipzen A."/>
            <person name="Clum A."/>
            <person name="Drula E."/>
            <person name="Henrissat B."/>
            <person name="Kohler A."/>
            <person name="Grigoriev I.V."/>
            <person name="Martin F.M."/>
            <person name="Hacquard S."/>
        </authorList>
    </citation>
    <scope>NUCLEOTIDE SEQUENCE</scope>
    <source>
        <strain evidence="18">MPI-CAGE-AT-0016</strain>
    </source>
</reference>
<dbReference type="FunFam" id="1.25.10.10:FF:000071">
    <property type="entry name" value="Coatomer subunit gamma"/>
    <property type="match status" value="1"/>
</dbReference>
<keyword evidence="10 13" id="KW-0472">Membrane</keyword>
<evidence type="ECO:0000256" key="6">
    <source>
        <dbReference type="ARBA" id="ARBA00022737"/>
    </source>
</evidence>
<keyword evidence="8 13" id="KW-0653">Protein transport</keyword>
<dbReference type="GO" id="GO:0005793">
    <property type="term" value="C:endoplasmic reticulum-Golgi intermediate compartment"/>
    <property type="evidence" value="ECO:0007669"/>
    <property type="project" value="TreeGrafter"/>
</dbReference>
<dbReference type="InterPro" id="IPR017106">
    <property type="entry name" value="Coatomer_gsu"/>
</dbReference>
<sequence>MSYGKKDEDADLGLVKVDRTQVFQEARLFNSSPIQPRRCRILLTKIALLLYTGEKFPTNEATTLFFGISKLFQNKDASLRQMVHLVIKELANSAEDIIMVTSTIMKDTGGSTDAIFRPNAIRALCRIIDATTVQSIERVMKTAIVDKNPSVSSAALVSSYHLLPIAKDVVRRWQSETQEAAASTKSSGGFSLGFGSSASQLPVNNSTMPQYHAIGLLYQMRSHDRMALVKMAQQFGAPGAVKSSAAIVLLVRLAAQLAEDDPSLRRPMMQLLDGWLRHKSEMVNFEAAKAICDMRDVTDAEASQAVHVLQLFLTSPRAVTKFAALRILHNFASFKPNAVNVCNPDIELLISNSNRSIATFAITTLLKTGNEASVDRLMKHISSFMSEITDEFKITIVEAIRTLCLKFPSKQAGMLAFLSGILRDEGGYEFKRAVVESMFDLIKFVPESKEDALAHLCEFIEDCEFTKLAVRILHLLGLEGPKTSQPTKYIRYIYNRVVLENAIVRAAAVTALAKFGVGQKDPEVKRSVDVLLTRCLDDVDDEVRDRAALNLKLMHEDDELSTQFVKNDSMFSLPFFEHQLVMYVTSEDKSTFDTPFDLSQIPVVTREQADAEDRTKKLTATAPSLKPPKVGPTKTPATGAEAAASASAAAQRYAQELMEIPEMKEFGSVLKSSPVIELTEAETEYVVTVVKHLFKEHIVLQYEVKNTLPATVLENVSVVATPAEEDELEEVFIIQAERLATDEPGKVYVAFQKVNGEGSLPVSSFSNILKFTSKEIDPTTNEPEDTGYDDEYEVAEFDLAGSDYVIPAFAGNFNHLWEQVGAAGEEAEETLQLSGMKSIADATEQLAKTLSLQPLEGTDVPVNQTTHTLKLFGKTVGGGKVVSTVRMAYSSKSGVTMKITVRSEEEGVAALVVASVA</sequence>
<keyword evidence="4 13" id="KW-0963">Cytoplasm</keyword>
<dbReference type="GO" id="GO:0000139">
    <property type="term" value="C:Golgi membrane"/>
    <property type="evidence" value="ECO:0007669"/>
    <property type="project" value="UniProtKB-SubCell"/>
</dbReference>
<dbReference type="GO" id="GO:0030126">
    <property type="term" value="C:COPI vesicle coat"/>
    <property type="evidence" value="ECO:0007669"/>
    <property type="project" value="InterPro"/>
</dbReference>
<dbReference type="InterPro" id="IPR016024">
    <property type="entry name" value="ARM-type_fold"/>
</dbReference>
<dbReference type="Pfam" id="PF08752">
    <property type="entry name" value="COP-gamma_platf"/>
    <property type="match status" value="1"/>
</dbReference>
<keyword evidence="19" id="KW-1185">Reference proteome</keyword>
<dbReference type="GO" id="GO:0006888">
    <property type="term" value="P:endoplasmic reticulum to Golgi vesicle-mediated transport"/>
    <property type="evidence" value="ECO:0007669"/>
    <property type="project" value="TreeGrafter"/>
</dbReference>
<feature type="domain" description="Coatomer subunit gamma C-terminal" evidence="17">
    <location>
        <begin position="802"/>
        <end position="916"/>
    </location>
</feature>
<evidence type="ECO:0000256" key="9">
    <source>
        <dbReference type="ARBA" id="ARBA00023034"/>
    </source>
</evidence>
<dbReference type="PANTHER" id="PTHR10261:SF0">
    <property type="entry name" value="COATOMER SUBUNIT GAMMA-2"/>
    <property type="match status" value="1"/>
</dbReference>